<keyword evidence="2" id="KW-1185">Reference proteome</keyword>
<dbReference type="AlphaFoldDB" id="A0A2C6KRI4"/>
<comment type="caution">
    <text evidence="1">The sequence shown here is derived from an EMBL/GenBank/DDBJ whole genome shotgun (WGS) entry which is preliminary data.</text>
</comment>
<sequence>MDSNSTAVCGRHCELAVHHRTLEKRIESVETVCAIPAFFDLKSDAKSQLPDWAKESEPFEEIVLQFREEIAAAKESGVATALISIAENEKLSKLETLLIELKRIEEEQRMKKVRPSN</sequence>
<accession>A0A2C6KRI4</accession>
<proteinExistence type="predicted"/>
<dbReference type="EMBL" id="MIGC01003719">
    <property type="protein sequence ID" value="PHJ19002.1"/>
    <property type="molecule type" value="Genomic_DNA"/>
</dbReference>
<evidence type="ECO:0000313" key="1">
    <source>
        <dbReference type="EMBL" id="PHJ19002.1"/>
    </source>
</evidence>
<organism evidence="1 2">
    <name type="scientific">Cystoisospora suis</name>
    <dbReference type="NCBI Taxonomy" id="483139"/>
    <lineage>
        <taxon>Eukaryota</taxon>
        <taxon>Sar</taxon>
        <taxon>Alveolata</taxon>
        <taxon>Apicomplexa</taxon>
        <taxon>Conoidasida</taxon>
        <taxon>Coccidia</taxon>
        <taxon>Eucoccidiorida</taxon>
        <taxon>Eimeriorina</taxon>
        <taxon>Sarcocystidae</taxon>
        <taxon>Cystoisospora</taxon>
    </lineage>
</organism>
<evidence type="ECO:0000313" key="2">
    <source>
        <dbReference type="Proteomes" id="UP000221165"/>
    </source>
</evidence>
<name>A0A2C6KRI4_9APIC</name>
<dbReference type="RefSeq" id="XP_067920704.1">
    <property type="nucleotide sequence ID" value="XM_068067323.1"/>
</dbReference>
<reference evidence="1 2" key="1">
    <citation type="journal article" date="2017" name="Int. J. Parasitol.">
        <title>The genome of the protozoan parasite Cystoisospora suis and a reverse vaccinology approach to identify vaccine candidates.</title>
        <authorList>
            <person name="Palmieri N."/>
            <person name="Shrestha A."/>
            <person name="Ruttkowski B."/>
            <person name="Beck T."/>
            <person name="Vogl C."/>
            <person name="Tomley F."/>
            <person name="Blake D.P."/>
            <person name="Joachim A."/>
        </authorList>
    </citation>
    <scope>NUCLEOTIDE SEQUENCE [LARGE SCALE GENOMIC DNA]</scope>
    <source>
        <strain evidence="1 2">Wien I</strain>
    </source>
</reference>
<dbReference type="Proteomes" id="UP000221165">
    <property type="component" value="Unassembled WGS sequence"/>
</dbReference>
<dbReference type="VEuPathDB" id="ToxoDB:CSUI_007173"/>
<protein>
    <submittedName>
        <fullName evidence="1">Ankyrin repeat-containing protein</fullName>
    </submittedName>
</protein>
<gene>
    <name evidence="1" type="ORF">CSUI_007173</name>
</gene>
<dbReference type="GeneID" id="94430534"/>